<comment type="similarity">
    <text evidence="2">Belongs to the fatty acid desaturase type 1 family. AlkB subfamily.</text>
</comment>
<evidence type="ECO:0000259" key="13">
    <source>
        <dbReference type="Pfam" id="PF00487"/>
    </source>
</evidence>
<keyword evidence="10 14" id="KW-0503">Monooxygenase</keyword>
<keyword evidence="6" id="KW-0479">Metal-binding</keyword>
<dbReference type="PANTHER" id="PTHR38674:SF1">
    <property type="entry name" value="ALKANE 1-MONOOXYGENASE 1"/>
    <property type="match status" value="1"/>
</dbReference>
<evidence type="ECO:0000313" key="15">
    <source>
        <dbReference type="Proteomes" id="UP000198575"/>
    </source>
</evidence>
<keyword evidence="3" id="KW-1003">Cell membrane</keyword>
<evidence type="ECO:0000256" key="12">
    <source>
        <dbReference type="SAM" id="Phobius"/>
    </source>
</evidence>
<evidence type="ECO:0000256" key="7">
    <source>
        <dbReference type="ARBA" id="ARBA00022989"/>
    </source>
</evidence>
<dbReference type="CDD" id="cd03512">
    <property type="entry name" value="Alkane-hydroxylase"/>
    <property type="match status" value="1"/>
</dbReference>
<evidence type="ECO:0000256" key="1">
    <source>
        <dbReference type="ARBA" id="ARBA00004429"/>
    </source>
</evidence>
<dbReference type="GO" id="GO:0006629">
    <property type="term" value="P:lipid metabolic process"/>
    <property type="evidence" value="ECO:0007669"/>
    <property type="project" value="InterPro"/>
</dbReference>
<evidence type="ECO:0000256" key="5">
    <source>
        <dbReference type="ARBA" id="ARBA00022692"/>
    </source>
</evidence>
<dbReference type="Proteomes" id="UP000198575">
    <property type="component" value="Unassembled WGS sequence"/>
</dbReference>
<organism evidence="14 15">
    <name type="scientific">Dokdonella immobilis</name>
    <dbReference type="NCBI Taxonomy" id="578942"/>
    <lineage>
        <taxon>Bacteria</taxon>
        <taxon>Pseudomonadati</taxon>
        <taxon>Pseudomonadota</taxon>
        <taxon>Gammaproteobacteria</taxon>
        <taxon>Lysobacterales</taxon>
        <taxon>Rhodanobacteraceae</taxon>
        <taxon>Dokdonella</taxon>
    </lineage>
</organism>
<feature type="transmembrane region" description="Helical" evidence="12">
    <location>
        <begin position="232"/>
        <end position="256"/>
    </location>
</feature>
<keyword evidence="4" id="KW-0997">Cell inner membrane</keyword>
<proteinExistence type="inferred from homology"/>
<evidence type="ECO:0000256" key="10">
    <source>
        <dbReference type="ARBA" id="ARBA00023033"/>
    </source>
</evidence>
<keyword evidence="9" id="KW-0408">Iron</keyword>
<dbReference type="Pfam" id="PF00487">
    <property type="entry name" value="FA_desaturase"/>
    <property type="match status" value="1"/>
</dbReference>
<feature type="transmembrane region" description="Helical" evidence="12">
    <location>
        <begin position="42"/>
        <end position="64"/>
    </location>
</feature>
<keyword evidence="8" id="KW-0560">Oxidoreductase</keyword>
<keyword evidence="11 12" id="KW-0472">Membrane</keyword>
<dbReference type="PANTHER" id="PTHR38674">
    <property type="entry name" value="ALKANE 1-MONOOXYGENASE 1"/>
    <property type="match status" value="1"/>
</dbReference>
<feature type="domain" description="Fatty acid desaturase" evidence="13">
    <location>
        <begin position="115"/>
        <end position="326"/>
    </location>
</feature>
<dbReference type="OrthoDB" id="4759734at2"/>
<protein>
    <submittedName>
        <fullName evidence="14">Alkane 1-monooxygenase</fullName>
    </submittedName>
</protein>
<name>A0A1I4V5X5_9GAMM</name>
<evidence type="ECO:0000256" key="8">
    <source>
        <dbReference type="ARBA" id="ARBA00023002"/>
    </source>
</evidence>
<feature type="transmembrane region" description="Helical" evidence="12">
    <location>
        <begin position="112"/>
        <end position="130"/>
    </location>
</feature>
<dbReference type="GO" id="GO:0046872">
    <property type="term" value="F:metal ion binding"/>
    <property type="evidence" value="ECO:0007669"/>
    <property type="project" value="UniProtKB-KW"/>
</dbReference>
<evidence type="ECO:0000256" key="9">
    <source>
        <dbReference type="ARBA" id="ARBA00023004"/>
    </source>
</evidence>
<feature type="transmembrane region" description="Helical" evidence="12">
    <location>
        <begin position="85"/>
        <end position="106"/>
    </location>
</feature>
<feature type="transmembrane region" description="Helical" evidence="12">
    <location>
        <begin position="17"/>
        <end position="36"/>
    </location>
</feature>
<sequence>MSGNALPASWIDRRRHWWPASLVVPSLALIAFGLVVATGSAWFWWTGAVVIYGLVPLLDSWVGVDTHNPPESAIEALETDPYYRWILLATLPLQLAGTVVGVWAATSTDLNPLQWIGLAITVGIVSGAGINTAHEWGHKRAGHAHWLAKLSLAPAAYGHFYVEHNRGHHRNVATPGDPASARLGESFWAFLPRTILGGIGSAWRIESERLAAQGRSVWSLHNDNLQGWAMTLVLYAALVAAFGWMALPFLIAQAAYGASLLEAVNYIEHYGLLRHRDCGGRLERCGPEHSWNANQIVSNLMLYQLQRHSDHHANPRRSYQTLRHFGDSPQLPAGYGALIPLVYFPPLWFALMNPRVRAHYRGDLGRANLQPTTH</sequence>
<dbReference type="STRING" id="578942.SAMN05216289_101149"/>
<evidence type="ECO:0000256" key="4">
    <source>
        <dbReference type="ARBA" id="ARBA00022519"/>
    </source>
</evidence>
<evidence type="ECO:0000256" key="11">
    <source>
        <dbReference type="ARBA" id="ARBA00023136"/>
    </source>
</evidence>
<dbReference type="GO" id="GO:0004497">
    <property type="term" value="F:monooxygenase activity"/>
    <property type="evidence" value="ECO:0007669"/>
    <property type="project" value="UniProtKB-KW"/>
</dbReference>
<keyword evidence="5 12" id="KW-0812">Transmembrane</keyword>
<keyword evidence="7 12" id="KW-1133">Transmembrane helix</keyword>
<comment type="subcellular location">
    <subcellularLocation>
        <location evidence="1">Cell inner membrane</location>
        <topology evidence="1">Multi-pass membrane protein</topology>
    </subcellularLocation>
</comment>
<evidence type="ECO:0000256" key="2">
    <source>
        <dbReference type="ARBA" id="ARBA00010823"/>
    </source>
</evidence>
<gene>
    <name evidence="14" type="ORF">SAMN05216289_101149</name>
</gene>
<evidence type="ECO:0000313" key="14">
    <source>
        <dbReference type="EMBL" id="SFM96599.1"/>
    </source>
</evidence>
<evidence type="ECO:0000256" key="6">
    <source>
        <dbReference type="ARBA" id="ARBA00022723"/>
    </source>
</evidence>
<accession>A0A1I4V5X5</accession>
<keyword evidence="15" id="KW-1185">Reference proteome</keyword>
<dbReference type="AlphaFoldDB" id="A0A1I4V5X5"/>
<dbReference type="InterPro" id="IPR005804">
    <property type="entry name" value="FA_desaturase_dom"/>
</dbReference>
<feature type="transmembrane region" description="Helical" evidence="12">
    <location>
        <begin position="333"/>
        <end position="351"/>
    </location>
</feature>
<evidence type="ECO:0000256" key="3">
    <source>
        <dbReference type="ARBA" id="ARBA00022475"/>
    </source>
</evidence>
<dbReference type="InterPro" id="IPR033885">
    <property type="entry name" value="AlkB/XylM"/>
</dbReference>
<dbReference type="GO" id="GO:0005886">
    <property type="term" value="C:plasma membrane"/>
    <property type="evidence" value="ECO:0007669"/>
    <property type="project" value="UniProtKB-SubCell"/>
</dbReference>
<dbReference type="EMBL" id="FOVF01000001">
    <property type="protein sequence ID" value="SFM96599.1"/>
    <property type="molecule type" value="Genomic_DNA"/>
</dbReference>
<reference evidence="14 15" key="1">
    <citation type="submission" date="2016-10" db="EMBL/GenBank/DDBJ databases">
        <authorList>
            <person name="de Groot N.N."/>
        </authorList>
    </citation>
    <scope>NUCLEOTIDE SEQUENCE [LARGE SCALE GENOMIC DNA]</scope>
    <source>
        <strain evidence="14 15">CGMCC 1.7659</strain>
    </source>
</reference>